<keyword evidence="1" id="KW-0472">Membrane</keyword>
<feature type="transmembrane region" description="Helical" evidence="1">
    <location>
        <begin position="158"/>
        <end position="178"/>
    </location>
</feature>
<gene>
    <name evidence="3" type="ORF">F8377_02510</name>
</gene>
<dbReference type="RefSeq" id="WP_151843426.1">
    <property type="nucleotide sequence ID" value="NZ_WBZJ01000001.1"/>
</dbReference>
<dbReference type="Pfam" id="PF13490">
    <property type="entry name" value="zf-HC2"/>
    <property type="match status" value="1"/>
</dbReference>
<dbReference type="Proteomes" id="UP000436181">
    <property type="component" value="Unassembled WGS sequence"/>
</dbReference>
<sequence>MDCQDVRAALSARLDGEPTSAPDDVVDAHLDACRECQSWYATVTALGRDLHIGVAGQQDEPQQSGEALADQLLATHAVPTGSFRSRQYPLLIARIVLVLLAVVNIGWAGTLLFGQVAGPVAENPEFARYVFDAATYRFALAVGLLCAGVRPAMASSMLPIYLALWAFGAGFATRNLVFGLAPEDSGANPLWGLALNLAAVVALVVCWLGRHHLFTPLSQSWKTATAQPLSFSNSDITGR</sequence>
<proteinExistence type="predicted"/>
<reference evidence="3 4" key="1">
    <citation type="submission" date="2019-10" db="EMBL/GenBank/DDBJ databases">
        <title>Corynebacterium sp novel species isolated from the respiratory tract of Marmot.</title>
        <authorList>
            <person name="Zhang G."/>
        </authorList>
    </citation>
    <scope>NUCLEOTIDE SEQUENCE [LARGE SCALE GENOMIC DNA]</scope>
    <source>
        <strain evidence="3 4">336</strain>
    </source>
</reference>
<protein>
    <recommendedName>
        <fullName evidence="2">Putative zinc-finger domain-containing protein</fullName>
    </recommendedName>
</protein>
<dbReference type="EMBL" id="WBZJ01000001">
    <property type="protein sequence ID" value="KAB3523052.1"/>
    <property type="molecule type" value="Genomic_DNA"/>
</dbReference>
<evidence type="ECO:0000313" key="4">
    <source>
        <dbReference type="Proteomes" id="UP000436181"/>
    </source>
</evidence>
<feature type="transmembrane region" description="Helical" evidence="1">
    <location>
        <begin position="190"/>
        <end position="209"/>
    </location>
</feature>
<accession>A0ABQ6VF54</accession>
<feature type="domain" description="Putative zinc-finger" evidence="2">
    <location>
        <begin position="3"/>
        <end position="37"/>
    </location>
</feature>
<feature type="transmembrane region" description="Helical" evidence="1">
    <location>
        <begin position="91"/>
        <end position="114"/>
    </location>
</feature>
<keyword evidence="1" id="KW-0812">Transmembrane</keyword>
<evidence type="ECO:0000313" key="3">
    <source>
        <dbReference type="EMBL" id="KAB3523052.1"/>
    </source>
</evidence>
<name>A0ABQ6VF54_9CORY</name>
<feature type="transmembrane region" description="Helical" evidence="1">
    <location>
        <begin position="126"/>
        <end position="146"/>
    </location>
</feature>
<evidence type="ECO:0000256" key="1">
    <source>
        <dbReference type="SAM" id="Phobius"/>
    </source>
</evidence>
<organism evidence="3 4">
    <name type="scientific">Corynebacterium zhongnanshanii</name>
    <dbReference type="NCBI Taxonomy" id="2768834"/>
    <lineage>
        <taxon>Bacteria</taxon>
        <taxon>Bacillati</taxon>
        <taxon>Actinomycetota</taxon>
        <taxon>Actinomycetes</taxon>
        <taxon>Mycobacteriales</taxon>
        <taxon>Corynebacteriaceae</taxon>
        <taxon>Corynebacterium</taxon>
    </lineage>
</organism>
<comment type="caution">
    <text evidence="3">The sequence shown here is derived from an EMBL/GenBank/DDBJ whole genome shotgun (WGS) entry which is preliminary data.</text>
</comment>
<keyword evidence="1" id="KW-1133">Transmembrane helix</keyword>
<keyword evidence="4" id="KW-1185">Reference proteome</keyword>
<dbReference type="InterPro" id="IPR027383">
    <property type="entry name" value="Znf_put"/>
</dbReference>
<evidence type="ECO:0000259" key="2">
    <source>
        <dbReference type="Pfam" id="PF13490"/>
    </source>
</evidence>